<sequence length="488" mass="53593">MLAIGNEHKTPPLTQGDQASGKARPTMAVMIGMTMVPRCTIIYDQQADIKCYRAVSVRIENAAQNIQGLLHFVQQSPTLLKALQTHTSHPSTKYANKCKCGSGHDLAVSCHYPDLQWAGELSLEEQYISHTITVFLGSYIQPWEQPPGPQPPGEEQSHLHPGTESSPAHYFTDSSAAFAAEVTVKASNPGDARLTTAPSGRKAAFQDSFLQRTRAVVYWTSHQCNENQQQYSFISFEKYGLQVNLVLRFDAEINSGNRLWPVIHEKTDTILRVIGTEISASPARGFSEGSQTLQGVGHEIECDFVASRVEKTRSSSLSLLVACRVVCNGDPDDQSERKGTFSTHLTANDAMRLCIRLFYLKDCKVSVQFLHPCYVQDILTTSSLGVPAGGAALVLGTGALHPAEVRRIWAPPHLHRDEAPRLPACSQMAGVGCICGCCEARFVSICKALSTTAMQTQAYKLQRNMQMCTLLSGESGFTDDQHTWLQDF</sequence>
<evidence type="ECO:0000256" key="1">
    <source>
        <dbReference type="SAM" id="MobiDB-lite"/>
    </source>
</evidence>
<feature type="region of interest" description="Disordered" evidence="1">
    <location>
        <begin position="143"/>
        <end position="165"/>
    </location>
</feature>
<organism evidence="2 3">
    <name type="scientific">Anas platyrhynchos</name>
    <name type="common">Mallard</name>
    <name type="synonym">Anas boschas</name>
    <dbReference type="NCBI Taxonomy" id="8839"/>
    <lineage>
        <taxon>Eukaryota</taxon>
        <taxon>Metazoa</taxon>
        <taxon>Chordata</taxon>
        <taxon>Craniata</taxon>
        <taxon>Vertebrata</taxon>
        <taxon>Euteleostomi</taxon>
        <taxon>Archelosauria</taxon>
        <taxon>Archosauria</taxon>
        <taxon>Dinosauria</taxon>
        <taxon>Saurischia</taxon>
        <taxon>Theropoda</taxon>
        <taxon>Coelurosauria</taxon>
        <taxon>Aves</taxon>
        <taxon>Neognathae</taxon>
        <taxon>Galloanserae</taxon>
        <taxon>Anseriformes</taxon>
        <taxon>Anatidae</taxon>
        <taxon>Anatinae</taxon>
        <taxon>Anas</taxon>
    </lineage>
</organism>
<feature type="region of interest" description="Disordered" evidence="1">
    <location>
        <begin position="1"/>
        <end position="21"/>
    </location>
</feature>
<feature type="compositionally biased region" description="Basic and acidic residues" evidence="1">
    <location>
        <begin position="1"/>
        <end position="10"/>
    </location>
</feature>
<dbReference type="EMBL" id="KB742891">
    <property type="protein sequence ID" value="EOB03082.1"/>
    <property type="molecule type" value="Genomic_DNA"/>
</dbReference>
<evidence type="ECO:0000313" key="3">
    <source>
        <dbReference type="Proteomes" id="UP000296049"/>
    </source>
</evidence>
<name>R0K0D9_ANAPL</name>
<dbReference type="Proteomes" id="UP000296049">
    <property type="component" value="Unassembled WGS sequence"/>
</dbReference>
<protein>
    <submittedName>
        <fullName evidence="2">Uncharacterized protein</fullName>
    </submittedName>
</protein>
<gene>
    <name evidence="2" type="ORF">Anapl_16968</name>
</gene>
<keyword evidence="3" id="KW-1185">Reference proteome</keyword>
<evidence type="ECO:0000313" key="2">
    <source>
        <dbReference type="EMBL" id="EOB03082.1"/>
    </source>
</evidence>
<dbReference type="AlphaFoldDB" id="R0K0D9"/>
<proteinExistence type="predicted"/>
<reference evidence="3" key="1">
    <citation type="journal article" date="2013" name="Nat. Genet.">
        <title>The duck genome and transcriptome provide insight into an avian influenza virus reservoir species.</title>
        <authorList>
            <person name="Huang Y."/>
            <person name="Li Y."/>
            <person name="Burt D.W."/>
            <person name="Chen H."/>
            <person name="Zhang Y."/>
            <person name="Qian W."/>
            <person name="Kim H."/>
            <person name="Gan S."/>
            <person name="Zhao Y."/>
            <person name="Li J."/>
            <person name="Yi K."/>
            <person name="Feng H."/>
            <person name="Zhu P."/>
            <person name="Li B."/>
            <person name="Liu Q."/>
            <person name="Fairley S."/>
            <person name="Magor K.E."/>
            <person name="Du Z."/>
            <person name="Hu X."/>
            <person name="Goodman L."/>
            <person name="Tafer H."/>
            <person name="Vignal A."/>
            <person name="Lee T."/>
            <person name="Kim K.W."/>
            <person name="Sheng Z."/>
            <person name="An Y."/>
            <person name="Searle S."/>
            <person name="Herrero J."/>
            <person name="Groenen M.A."/>
            <person name="Crooijmans R.P."/>
            <person name="Faraut T."/>
            <person name="Cai Q."/>
            <person name="Webster R.G."/>
            <person name="Aldridge J.R."/>
            <person name="Warren W.C."/>
            <person name="Bartschat S."/>
            <person name="Kehr S."/>
            <person name="Marz M."/>
            <person name="Stadler P.F."/>
            <person name="Smith J."/>
            <person name="Kraus R.H."/>
            <person name="Zhao Y."/>
            <person name="Ren L."/>
            <person name="Fei J."/>
            <person name="Morisson M."/>
            <person name="Kaiser P."/>
            <person name="Griffin D.K."/>
            <person name="Rao M."/>
            <person name="Pitel F."/>
            <person name="Wang J."/>
            <person name="Li N."/>
        </authorList>
    </citation>
    <scope>NUCLEOTIDE SEQUENCE [LARGE SCALE GENOMIC DNA]</scope>
</reference>
<accession>R0K0D9</accession>